<evidence type="ECO:0000259" key="1">
    <source>
        <dbReference type="Pfam" id="PF05506"/>
    </source>
</evidence>
<sequence length="71" mass="8103">MTVRDRYGSRPVRLSLRPQQTERRTWSPARTRGWYDLTVTVQGDAAFEYRYAGHLEDGEDSISDPAMGGLV</sequence>
<feature type="domain" description="Bacterial phospholipase C C-terminal" evidence="1">
    <location>
        <begin position="2"/>
        <end position="54"/>
    </location>
</feature>
<protein>
    <recommendedName>
        <fullName evidence="1">Bacterial phospholipase C C-terminal domain-containing protein</fullName>
    </recommendedName>
</protein>
<accession>A0A6V8LFK2</accession>
<reference evidence="2 3" key="2">
    <citation type="submission" date="2020-03" db="EMBL/GenBank/DDBJ databases">
        <authorList>
            <person name="Ichikawa N."/>
            <person name="Kimura A."/>
            <person name="Kitahashi Y."/>
            <person name="Uohara A."/>
        </authorList>
    </citation>
    <scope>NUCLEOTIDE SEQUENCE [LARGE SCALE GENOMIC DNA]</scope>
    <source>
        <strain evidence="2 3">NBRC 108638</strain>
    </source>
</reference>
<keyword evidence="3" id="KW-1185">Reference proteome</keyword>
<gene>
    <name evidence="2" type="ORF">Prum_096840</name>
</gene>
<organism evidence="2 3">
    <name type="scientific">Phytohabitans rumicis</name>
    <dbReference type="NCBI Taxonomy" id="1076125"/>
    <lineage>
        <taxon>Bacteria</taxon>
        <taxon>Bacillati</taxon>
        <taxon>Actinomycetota</taxon>
        <taxon>Actinomycetes</taxon>
        <taxon>Micromonosporales</taxon>
        <taxon>Micromonosporaceae</taxon>
    </lineage>
</organism>
<reference evidence="2 3" key="1">
    <citation type="submission" date="2020-03" db="EMBL/GenBank/DDBJ databases">
        <title>Whole genome shotgun sequence of Phytohabitans rumicis NBRC 108638.</title>
        <authorList>
            <person name="Komaki H."/>
            <person name="Tamura T."/>
        </authorList>
    </citation>
    <scope>NUCLEOTIDE SEQUENCE [LARGE SCALE GENOMIC DNA]</scope>
    <source>
        <strain evidence="2 3">NBRC 108638</strain>
    </source>
</reference>
<evidence type="ECO:0000313" key="3">
    <source>
        <dbReference type="Proteomes" id="UP000482960"/>
    </source>
</evidence>
<evidence type="ECO:0000313" key="2">
    <source>
        <dbReference type="EMBL" id="GFJ96042.1"/>
    </source>
</evidence>
<dbReference type="EMBL" id="BLPG01000002">
    <property type="protein sequence ID" value="GFJ96042.1"/>
    <property type="molecule type" value="Genomic_DNA"/>
</dbReference>
<dbReference type="Pfam" id="PF05506">
    <property type="entry name" value="PLipase_C_C"/>
    <property type="match status" value="1"/>
</dbReference>
<dbReference type="GO" id="GO:0004629">
    <property type="term" value="F:phospholipase C activity"/>
    <property type="evidence" value="ECO:0007669"/>
    <property type="project" value="InterPro"/>
</dbReference>
<name>A0A6V8LFK2_9ACTN</name>
<dbReference type="AlphaFoldDB" id="A0A6V8LFK2"/>
<comment type="caution">
    <text evidence="2">The sequence shown here is derived from an EMBL/GenBank/DDBJ whole genome shotgun (WGS) entry which is preliminary data.</text>
</comment>
<dbReference type="RefSeq" id="WP_246278849.1">
    <property type="nucleotide sequence ID" value="NZ_BAABJB010000057.1"/>
</dbReference>
<dbReference type="GO" id="GO:0016042">
    <property type="term" value="P:lipid catabolic process"/>
    <property type="evidence" value="ECO:0007669"/>
    <property type="project" value="InterPro"/>
</dbReference>
<dbReference type="InterPro" id="IPR008475">
    <property type="entry name" value="PLipase_C_C"/>
</dbReference>
<dbReference type="Proteomes" id="UP000482960">
    <property type="component" value="Unassembled WGS sequence"/>
</dbReference>
<proteinExistence type="predicted"/>